<proteinExistence type="inferred from homology"/>
<keyword evidence="7 15" id="KW-0028">Amino-acid biosynthesis</keyword>
<dbReference type="FunFam" id="3.20.20.70:FF:000024">
    <property type="entry name" value="Indole-3-glycerol phosphate synthase"/>
    <property type="match status" value="1"/>
</dbReference>
<gene>
    <name evidence="18" type="primary">trpC</name>
    <name evidence="15" type="synonym">trpF</name>
    <name evidence="18" type="ordered locus">BVAF_430</name>
</gene>
<dbReference type="GO" id="GO:0004640">
    <property type="term" value="F:phosphoribosylanthranilate isomerase activity"/>
    <property type="evidence" value="ECO:0007669"/>
    <property type="project" value="UniProtKB-UniRule"/>
</dbReference>
<keyword evidence="19" id="KW-1185">Reference proteome</keyword>
<dbReference type="CDD" id="cd00331">
    <property type="entry name" value="IGPS"/>
    <property type="match status" value="1"/>
</dbReference>
<dbReference type="InterPro" id="IPR001468">
    <property type="entry name" value="Indole-3-GlycerolPSynthase_CS"/>
</dbReference>
<dbReference type="OrthoDB" id="9804217at2"/>
<evidence type="ECO:0000259" key="17">
    <source>
        <dbReference type="Pfam" id="PF00697"/>
    </source>
</evidence>
<evidence type="ECO:0000256" key="3">
    <source>
        <dbReference type="ARBA" id="ARBA00004664"/>
    </source>
</evidence>
<protein>
    <recommendedName>
        <fullName evidence="15">N-(5'-phosphoribosyl)anthranilate isomerase</fullName>
        <shortName evidence="15">PRAI</shortName>
        <ecNumber evidence="15">5.3.1.24</ecNumber>
    </recommendedName>
</protein>
<keyword evidence="12" id="KW-0456">Lyase</keyword>
<evidence type="ECO:0000313" key="19">
    <source>
        <dbReference type="Proteomes" id="UP000007464"/>
    </source>
</evidence>
<dbReference type="InterPro" id="IPR013785">
    <property type="entry name" value="Aldolase_TIM"/>
</dbReference>
<evidence type="ECO:0000256" key="14">
    <source>
        <dbReference type="ARBA" id="ARBA00025592"/>
    </source>
</evidence>
<keyword evidence="10 15" id="KW-0057">Aromatic amino acid biosynthesis</keyword>
<comment type="catalytic activity">
    <reaction evidence="1 15">
        <text>N-(5-phospho-beta-D-ribosyl)anthranilate = 1-(2-carboxyphenylamino)-1-deoxy-D-ribulose 5-phosphate</text>
        <dbReference type="Rhea" id="RHEA:21540"/>
        <dbReference type="ChEBI" id="CHEBI:18277"/>
        <dbReference type="ChEBI" id="CHEBI:58613"/>
        <dbReference type="EC" id="5.3.1.24"/>
    </reaction>
</comment>
<comment type="pathway">
    <text evidence="4">Amino-acid biosynthesis; L-tryptophan biosynthesis; L-tryptophan from chorismate: step 4/5.</text>
</comment>
<evidence type="ECO:0000313" key="18">
    <source>
        <dbReference type="EMBL" id="ADV33819.1"/>
    </source>
</evidence>
<dbReference type="InterPro" id="IPR001240">
    <property type="entry name" value="PRAI_dom"/>
</dbReference>
<dbReference type="EMBL" id="CP002189">
    <property type="protein sequence ID" value="ADV33819.1"/>
    <property type="molecule type" value="Genomic_DNA"/>
</dbReference>
<evidence type="ECO:0000256" key="10">
    <source>
        <dbReference type="ARBA" id="ARBA00023141"/>
    </source>
</evidence>
<evidence type="ECO:0000256" key="12">
    <source>
        <dbReference type="ARBA" id="ARBA00023239"/>
    </source>
</evidence>
<evidence type="ECO:0000256" key="2">
    <source>
        <dbReference type="ARBA" id="ARBA00001633"/>
    </source>
</evidence>
<feature type="domain" description="Indole-3-glycerol phosphate synthase" evidence="16">
    <location>
        <begin position="6"/>
        <end position="256"/>
    </location>
</feature>
<dbReference type="Gene3D" id="3.20.20.70">
    <property type="entry name" value="Aldolase class I"/>
    <property type="match status" value="2"/>
</dbReference>
<organism evidence="18 19">
    <name type="scientific">Blochmanniella vafra (strain BVAF)</name>
    <dbReference type="NCBI Taxonomy" id="859654"/>
    <lineage>
        <taxon>Bacteria</taxon>
        <taxon>Pseudomonadati</taxon>
        <taxon>Pseudomonadota</taxon>
        <taxon>Gammaproteobacteria</taxon>
        <taxon>Enterobacterales</taxon>
        <taxon>Enterobacteriaceae</taxon>
        <taxon>ant endosymbionts</taxon>
        <taxon>Candidatus Blochmanniella</taxon>
    </lineage>
</organism>
<dbReference type="InterPro" id="IPR045186">
    <property type="entry name" value="Indole-3-glycerol_P_synth"/>
</dbReference>
<evidence type="ECO:0000256" key="4">
    <source>
        <dbReference type="ARBA" id="ARBA00004696"/>
    </source>
</evidence>
<keyword evidence="9 15" id="KW-0822">Tryptophan biosynthesis</keyword>
<comment type="catalytic activity">
    <reaction evidence="2">
        <text>1-(2-carboxyphenylamino)-1-deoxy-D-ribulose 5-phosphate + H(+) = (1S,2R)-1-C-(indol-3-yl)glycerol 3-phosphate + CO2 + H2O</text>
        <dbReference type="Rhea" id="RHEA:23476"/>
        <dbReference type="ChEBI" id="CHEBI:15377"/>
        <dbReference type="ChEBI" id="CHEBI:15378"/>
        <dbReference type="ChEBI" id="CHEBI:16526"/>
        <dbReference type="ChEBI" id="CHEBI:58613"/>
        <dbReference type="ChEBI" id="CHEBI:58866"/>
        <dbReference type="EC" id="4.1.1.48"/>
    </reaction>
</comment>
<keyword evidence="11 15" id="KW-0413">Isomerase</keyword>
<comment type="similarity">
    <text evidence="6">In the C-terminal section; belongs to the TrpF family.</text>
</comment>
<dbReference type="PROSITE" id="PS00614">
    <property type="entry name" value="IGPS"/>
    <property type="match status" value="1"/>
</dbReference>
<evidence type="ECO:0000256" key="8">
    <source>
        <dbReference type="ARBA" id="ARBA00022793"/>
    </source>
</evidence>
<feature type="domain" description="N-(5'phosphoribosyl) anthranilate isomerase (PRAI)" evidence="17">
    <location>
        <begin position="263"/>
        <end position="457"/>
    </location>
</feature>
<evidence type="ECO:0000256" key="7">
    <source>
        <dbReference type="ARBA" id="ARBA00022605"/>
    </source>
</evidence>
<dbReference type="HOGENOM" id="CLU_007713_3_1_6"/>
<comment type="similarity">
    <text evidence="5">In the N-terminal section; belongs to the TrpC family.</text>
</comment>
<dbReference type="InterPro" id="IPR013798">
    <property type="entry name" value="Indole-3-glycerol_P_synth_dom"/>
</dbReference>
<comment type="similarity">
    <text evidence="15">Belongs to the TrpF family.</text>
</comment>
<sequence>MPNTILNQIISYKKNWILNQKYYLSIDKLKTNIKNSKRSFYNTLLLAHRNNHTIFILEYKVASPSKNIICNNPDLVKIIHIYKKYASIISVVTDEKYFHGNFDNLVQISNMTTQPILCKDFFISEWQIYFARLHQADAILLMLSVIDDNTYRKLSYIAHSLNMGILTEITNSNELQRAIKLNAKIIGINNRNLNDLSIDLNRTINLSPNIPDSIIKISESGITNHYHIKKLKRYVHGFLIGTTLMSSSNYLDTAIKKLVLGENKICGLTRIEDAEVSYESGAIYGGLIFVNYSPRFINIKNAQKIISAIPNLNYVGVFQNDLILNIVNIVRILNLSAIQLHGTENQNYIDKLRTQLPHTCQIWKSINMNNQTPYTSNLLHIDRYLLDNKQGGSGKTFNWGKLSFTNIPLNKSILAGGLTINNCSKAAKIDCVGLDFNSGIEIQPGIKNHQSILKIFQILRIY</sequence>
<dbReference type="EC" id="5.3.1.24" evidence="15"/>
<dbReference type="GO" id="GO:0004425">
    <property type="term" value="F:indole-3-glycerol-phosphate synthase activity"/>
    <property type="evidence" value="ECO:0007669"/>
    <property type="project" value="UniProtKB-EC"/>
</dbReference>
<dbReference type="HAMAP" id="MF_00135">
    <property type="entry name" value="PRAI"/>
    <property type="match status" value="1"/>
</dbReference>
<dbReference type="NCBIfam" id="NF006945">
    <property type="entry name" value="PRK09427.1"/>
    <property type="match status" value="1"/>
</dbReference>
<evidence type="ECO:0000259" key="16">
    <source>
        <dbReference type="Pfam" id="PF00218"/>
    </source>
</evidence>
<dbReference type="Proteomes" id="UP000007464">
    <property type="component" value="Chromosome"/>
</dbReference>
<dbReference type="Pfam" id="PF00218">
    <property type="entry name" value="IGPS"/>
    <property type="match status" value="1"/>
</dbReference>
<reference evidence="18 19" key="1">
    <citation type="journal article" date="2010" name="BMC Genomics">
        <title>Unprecedented loss of ammonia assimilation capability in a urease-encoding bacterial mutualist.</title>
        <authorList>
            <person name="Williams L.E."/>
            <person name="Wernegreen J.J."/>
        </authorList>
    </citation>
    <scope>NUCLEOTIDE SEQUENCE [LARGE SCALE GENOMIC DNA]</scope>
    <source>
        <strain evidence="18 19">BVAF</strain>
    </source>
</reference>
<dbReference type="STRING" id="859654.BVAF_430"/>
<evidence type="ECO:0000256" key="9">
    <source>
        <dbReference type="ARBA" id="ARBA00022822"/>
    </source>
</evidence>
<keyword evidence="8" id="KW-0210">Decarboxylase</keyword>
<evidence type="ECO:0000256" key="11">
    <source>
        <dbReference type="ARBA" id="ARBA00023235"/>
    </source>
</evidence>
<dbReference type="UniPathway" id="UPA00035">
    <property type="reaction ID" value="UER00042"/>
</dbReference>
<evidence type="ECO:0000256" key="5">
    <source>
        <dbReference type="ARBA" id="ARBA00007902"/>
    </source>
</evidence>
<accession>E8Q6C5</accession>
<comment type="pathway">
    <text evidence="3 15">Amino-acid biosynthesis; L-tryptophan biosynthesis; L-tryptophan from chorismate: step 3/5.</text>
</comment>
<evidence type="ECO:0000256" key="1">
    <source>
        <dbReference type="ARBA" id="ARBA00001164"/>
    </source>
</evidence>
<evidence type="ECO:0000256" key="13">
    <source>
        <dbReference type="ARBA" id="ARBA00023268"/>
    </source>
</evidence>
<evidence type="ECO:0000256" key="15">
    <source>
        <dbReference type="HAMAP-Rule" id="MF_00135"/>
    </source>
</evidence>
<dbReference type="Pfam" id="PF00697">
    <property type="entry name" value="PRAI"/>
    <property type="match status" value="1"/>
</dbReference>
<dbReference type="KEGG" id="bva:BVAF_430"/>
<comment type="function">
    <text evidence="14">Bifunctional enzyme that catalyzes two sequential steps of tryptophan biosynthetic pathway. The first reaction is catalyzed by the isomerase, coded by the TrpF domain; the second reaction is catalyzed by the synthase, coded by the TrpC domain.</text>
</comment>
<dbReference type="InterPro" id="IPR011060">
    <property type="entry name" value="RibuloseP-bd_barrel"/>
</dbReference>
<dbReference type="RefSeq" id="WP_013516744.1">
    <property type="nucleotide sequence ID" value="NC_014909.2"/>
</dbReference>
<keyword evidence="13" id="KW-0511">Multifunctional enzyme</keyword>
<dbReference type="PANTHER" id="PTHR22854">
    <property type="entry name" value="TRYPTOPHAN BIOSYNTHESIS PROTEIN"/>
    <property type="match status" value="1"/>
</dbReference>
<dbReference type="CDD" id="cd00405">
    <property type="entry name" value="PRAI"/>
    <property type="match status" value="1"/>
</dbReference>
<dbReference type="GO" id="GO:0000162">
    <property type="term" value="P:L-tryptophan biosynthetic process"/>
    <property type="evidence" value="ECO:0007669"/>
    <property type="project" value="UniProtKB-UniRule"/>
</dbReference>
<evidence type="ECO:0000256" key="6">
    <source>
        <dbReference type="ARBA" id="ARBA00009847"/>
    </source>
</evidence>
<dbReference type="SUPFAM" id="SSF51366">
    <property type="entry name" value="Ribulose-phoshate binding barrel"/>
    <property type="match status" value="2"/>
</dbReference>
<dbReference type="AlphaFoldDB" id="E8Q6C5"/>
<dbReference type="PANTHER" id="PTHR22854:SF2">
    <property type="entry name" value="INDOLE-3-GLYCEROL-PHOSPHATE SYNTHASE"/>
    <property type="match status" value="1"/>
</dbReference>
<name>E8Q6C5_BLOVB</name>